<evidence type="ECO:0000313" key="3">
    <source>
        <dbReference type="Proteomes" id="UP001296967"/>
    </source>
</evidence>
<evidence type="ECO:0000313" key="2">
    <source>
        <dbReference type="EMBL" id="MBK5931512.1"/>
    </source>
</evidence>
<proteinExistence type="predicted"/>
<gene>
    <name evidence="2" type="ORF">CCR82_13545</name>
</gene>
<evidence type="ECO:0000256" key="1">
    <source>
        <dbReference type="SAM" id="MobiDB-lite"/>
    </source>
</evidence>
<organism evidence="2 3">
    <name type="scientific">Halochromatium salexigens</name>
    <name type="common">Chromatium salexigens</name>
    <dbReference type="NCBI Taxonomy" id="49447"/>
    <lineage>
        <taxon>Bacteria</taxon>
        <taxon>Pseudomonadati</taxon>
        <taxon>Pseudomonadota</taxon>
        <taxon>Gammaproteobacteria</taxon>
        <taxon>Chromatiales</taxon>
        <taxon>Chromatiaceae</taxon>
        <taxon>Halochromatium</taxon>
    </lineage>
</organism>
<dbReference type="InterPro" id="IPR036610">
    <property type="entry name" value="PEBP-like_sf"/>
</dbReference>
<dbReference type="Proteomes" id="UP001296967">
    <property type="component" value="Unassembled WGS sequence"/>
</dbReference>
<dbReference type="PANTHER" id="PTHR30289">
    <property type="entry name" value="UNCHARACTERIZED PROTEIN YBCL-RELATED"/>
    <property type="match status" value="1"/>
</dbReference>
<name>A0AAJ0UHD0_HALSE</name>
<feature type="compositionally biased region" description="Polar residues" evidence="1">
    <location>
        <begin position="1"/>
        <end position="11"/>
    </location>
</feature>
<dbReference type="PANTHER" id="PTHR30289:SF1">
    <property type="entry name" value="PEBP (PHOSPHATIDYLETHANOLAMINE-BINDING PROTEIN) FAMILY PROTEIN"/>
    <property type="match status" value="1"/>
</dbReference>
<dbReference type="AlphaFoldDB" id="A0AAJ0UHD0"/>
<accession>A0AAJ0UHD0</accession>
<reference evidence="2" key="2">
    <citation type="journal article" date="2020" name="Microorganisms">
        <title>Osmotic Adaptation and Compatible Solute Biosynthesis of Phototrophic Bacteria as Revealed from Genome Analyses.</title>
        <authorList>
            <person name="Imhoff J.F."/>
            <person name="Rahn T."/>
            <person name="Kunzel S."/>
            <person name="Keller A."/>
            <person name="Neulinger S.C."/>
        </authorList>
    </citation>
    <scope>NUCLEOTIDE SEQUENCE</scope>
    <source>
        <strain evidence="2">DSM 4395</strain>
    </source>
</reference>
<feature type="compositionally biased region" description="Basic and acidic residues" evidence="1">
    <location>
        <begin position="16"/>
        <end position="26"/>
    </location>
</feature>
<dbReference type="CDD" id="cd00865">
    <property type="entry name" value="PEBP_bact_arch"/>
    <property type="match status" value="1"/>
</dbReference>
<dbReference type="InterPro" id="IPR008914">
    <property type="entry name" value="PEBP"/>
</dbReference>
<dbReference type="SUPFAM" id="SSF49777">
    <property type="entry name" value="PEBP-like"/>
    <property type="match status" value="1"/>
</dbReference>
<dbReference type="Pfam" id="PF01161">
    <property type="entry name" value="PBP"/>
    <property type="match status" value="1"/>
</dbReference>
<evidence type="ECO:0008006" key="4">
    <source>
        <dbReference type="Google" id="ProtNLM"/>
    </source>
</evidence>
<reference evidence="2" key="1">
    <citation type="submission" date="2017-05" db="EMBL/GenBank/DDBJ databases">
        <authorList>
            <person name="Imhoff J.F."/>
            <person name="Rahn T."/>
            <person name="Kuenzel S."/>
            <person name="Neulinger S.C."/>
        </authorList>
    </citation>
    <scope>NUCLEOTIDE SEQUENCE</scope>
    <source>
        <strain evidence="2">DSM 4395</strain>
    </source>
</reference>
<keyword evidence="3" id="KW-1185">Reference proteome</keyword>
<dbReference type="EMBL" id="NHSF01000065">
    <property type="protein sequence ID" value="MBK5931512.1"/>
    <property type="molecule type" value="Genomic_DNA"/>
</dbReference>
<protein>
    <recommendedName>
        <fullName evidence="4">YbhB/YbcL family Raf kinase inhibitor-like protein</fullName>
    </recommendedName>
</protein>
<feature type="region of interest" description="Disordered" evidence="1">
    <location>
        <begin position="1"/>
        <end position="32"/>
    </location>
</feature>
<sequence>MMSMQLSSPAFTNGERIPDRYTKSGDNDQPELMISDVPESAQELAVICHDPDAPMPNGFTHWLLYGIPTGTKQIPMNGEKQFRPAVNDFGDIGWGGPLPPEGHGPHHYYFWLYALNTPVSGMPDRETFLRDYGAHVIDQSRIIGLYER</sequence>
<dbReference type="InterPro" id="IPR005247">
    <property type="entry name" value="YbhB_YbcL/LppC-like"/>
</dbReference>
<dbReference type="NCBIfam" id="TIGR00481">
    <property type="entry name" value="YbhB/YbcL family Raf kinase inhibitor-like protein"/>
    <property type="match status" value="1"/>
</dbReference>
<comment type="caution">
    <text evidence="2">The sequence shown here is derived from an EMBL/GenBank/DDBJ whole genome shotgun (WGS) entry which is preliminary data.</text>
</comment>
<dbReference type="Gene3D" id="3.90.280.10">
    <property type="entry name" value="PEBP-like"/>
    <property type="match status" value="1"/>
</dbReference>